<dbReference type="RefSeq" id="WP_107684132.1">
    <property type="nucleotide sequence ID" value="NZ_PZKL01000038.1"/>
</dbReference>
<protein>
    <submittedName>
        <fullName evidence="1">Uncharacterized protein</fullName>
    </submittedName>
</protein>
<evidence type="ECO:0000313" key="1">
    <source>
        <dbReference type="EMBL" id="PTH79963.1"/>
    </source>
</evidence>
<organism evidence="1 2">
    <name type="scientific">Aeromonas veronii</name>
    <dbReference type="NCBI Taxonomy" id="654"/>
    <lineage>
        <taxon>Bacteria</taxon>
        <taxon>Pseudomonadati</taxon>
        <taxon>Pseudomonadota</taxon>
        <taxon>Gammaproteobacteria</taxon>
        <taxon>Aeromonadales</taxon>
        <taxon>Aeromonadaceae</taxon>
        <taxon>Aeromonas</taxon>
    </lineage>
</organism>
<accession>A0A2T4MZH2</accession>
<evidence type="ECO:0000313" key="2">
    <source>
        <dbReference type="Proteomes" id="UP000241986"/>
    </source>
</evidence>
<dbReference type="AlphaFoldDB" id="A0A2T4MZH2"/>
<name>A0A2T4MZH2_AERVE</name>
<dbReference type="Proteomes" id="UP000241986">
    <property type="component" value="Unassembled WGS sequence"/>
</dbReference>
<reference evidence="1 2" key="1">
    <citation type="submission" date="2018-03" db="EMBL/GenBank/DDBJ databases">
        <title>Aeromonas veronii whole genome sequencing and analysis.</title>
        <authorList>
            <person name="Xie H."/>
            <person name="Liu T."/>
            <person name="Wang K."/>
        </authorList>
    </citation>
    <scope>NUCLEOTIDE SEQUENCE [LARGE SCALE GENOMIC DNA]</scope>
    <source>
        <strain evidence="1 2">XH.VA.1</strain>
    </source>
</reference>
<dbReference type="EMBL" id="PZKL01000038">
    <property type="protein sequence ID" value="PTH79963.1"/>
    <property type="molecule type" value="Genomic_DNA"/>
</dbReference>
<comment type="caution">
    <text evidence="1">The sequence shown here is derived from an EMBL/GenBank/DDBJ whole genome shotgun (WGS) entry which is preliminary data.</text>
</comment>
<proteinExistence type="predicted"/>
<sequence length="196" mass="22513">MSITSLNFSMTVAAVLERARYLCVSEDFVGAIEFLKVSLDKEFSNEEMVSLLVGETDLDEQLNIVPGTDEEHKQLVSEVLENYDFLYPLGEGKYLHAVDIYEYEAWNKENDFEAFLLANEGKVLLLKDVDVRIRHIMDRASHSGGMINQIIFSEAFAYKNGRVIVFEKYNHPFYDEFSKSYQDLGVLMDMVEAAHQ</sequence>
<gene>
    <name evidence="1" type="ORF">DAA48_17010</name>
</gene>